<accession>A0A7D8AIS6</accession>
<dbReference type="InterPro" id="IPR020846">
    <property type="entry name" value="MFS_dom"/>
</dbReference>
<dbReference type="Gene3D" id="1.20.1250.20">
    <property type="entry name" value="MFS general substrate transporter like domains"/>
    <property type="match status" value="1"/>
</dbReference>
<feature type="transmembrane region" description="Helical" evidence="8">
    <location>
        <begin position="317"/>
        <end position="334"/>
    </location>
</feature>
<feature type="transmembrane region" description="Helical" evidence="8">
    <location>
        <begin position="209"/>
        <end position="228"/>
    </location>
</feature>
<feature type="transmembrane region" description="Helical" evidence="8">
    <location>
        <begin position="450"/>
        <end position="473"/>
    </location>
</feature>
<evidence type="ECO:0000256" key="1">
    <source>
        <dbReference type="ARBA" id="ARBA00004651"/>
    </source>
</evidence>
<evidence type="ECO:0000256" key="3">
    <source>
        <dbReference type="ARBA" id="ARBA00022448"/>
    </source>
</evidence>
<feature type="transmembrane region" description="Helical" evidence="8">
    <location>
        <begin position="88"/>
        <end position="107"/>
    </location>
</feature>
<dbReference type="GO" id="GO:0005886">
    <property type="term" value="C:plasma membrane"/>
    <property type="evidence" value="ECO:0007669"/>
    <property type="project" value="UniProtKB-SubCell"/>
</dbReference>
<organism evidence="10 11">
    <name type="scientific">Microbacterium esteraromaticum</name>
    <dbReference type="NCBI Taxonomy" id="57043"/>
    <lineage>
        <taxon>Bacteria</taxon>
        <taxon>Bacillati</taxon>
        <taxon>Actinomycetota</taxon>
        <taxon>Actinomycetes</taxon>
        <taxon>Micrococcales</taxon>
        <taxon>Microbacteriaceae</taxon>
        <taxon>Microbacterium</taxon>
    </lineage>
</organism>
<evidence type="ECO:0000256" key="2">
    <source>
        <dbReference type="ARBA" id="ARBA00008537"/>
    </source>
</evidence>
<reference evidence="10 11" key="1">
    <citation type="journal article" date="2020" name="Front. Microbiol.">
        <title>Design of Bacterial Strain-Specific qPCR Assays Using NGS Data and Publicly Available Resources and Its Application to Track Biocontrol Strains.</title>
        <authorList>
            <person name="Hernandez I."/>
            <person name="Sant C."/>
            <person name="Martinez R."/>
            <person name="Fernandez C."/>
        </authorList>
    </citation>
    <scope>NUCLEOTIDE SEQUENCE [LARGE SCALE GENOMIC DNA]</scope>
    <source>
        <strain evidence="10 11">B24</strain>
    </source>
</reference>
<feature type="transmembrane region" description="Helical" evidence="8">
    <location>
        <begin position="119"/>
        <end position="139"/>
    </location>
</feature>
<dbReference type="InterPro" id="IPR036259">
    <property type="entry name" value="MFS_trans_sf"/>
</dbReference>
<dbReference type="PANTHER" id="PTHR42718">
    <property type="entry name" value="MAJOR FACILITATOR SUPERFAMILY MULTIDRUG TRANSPORTER MFSC"/>
    <property type="match status" value="1"/>
</dbReference>
<evidence type="ECO:0000259" key="9">
    <source>
        <dbReference type="PROSITE" id="PS50850"/>
    </source>
</evidence>
<name>A0A7D8AIS6_9MICO</name>
<dbReference type="InterPro" id="IPR004638">
    <property type="entry name" value="EmrB-like"/>
</dbReference>
<dbReference type="Proteomes" id="UP000515708">
    <property type="component" value="Chromosome"/>
</dbReference>
<dbReference type="SUPFAM" id="SSF103473">
    <property type="entry name" value="MFS general substrate transporter"/>
    <property type="match status" value="1"/>
</dbReference>
<feature type="transmembrane region" description="Helical" evidence="8">
    <location>
        <begin position="371"/>
        <end position="396"/>
    </location>
</feature>
<dbReference type="Pfam" id="PF07690">
    <property type="entry name" value="MFS_1"/>
    <property type="match status" value="1"/>
</dbReference>
<evidence type="ECO:0000256" key="4">
    <source>
        <dbReference type="ARBA" id="ARBA00022475"/>
    </source>
</evidence>
<dbReference type="GO" id="GO:0022857">
    <property type="term" value="F:transmembrane transporter activity"/>
    <property type="evidence" value="ECO:0007669"/>
    <property type="project" value="InterPro"/>
</dbReference>
<keyword evidence="7 8" id="KW-0472">Membrane</keyword>
<evidence type="ECO:0000313" key="10">
    <source>
        <dbReference type="EMBL" id="QMU96646.1"/>
    </source>
</evidence>
<feature type="domain" description="Major facilitator superfamily (MFS) profile" evidence="9">
    <location>
        <begin position="23"/>
        <end position="478"/>
    </location>
</feature>
<dbReference type="PRINTS" id="PR01036">
    <property type="entry name" value="TCRTETB"/>
</dbReference>
<dbReference type="InterPro" id="IPR011701">
    <property type="entry name" value="MFS"/>
</dbReference>
<dbReference type="EMBL" id="CP043732">
    <property type="protein sequence ID" value="QMU96646.1"/>
    <property type="molecule type" value="Genomic_DNA"/>
</dbReference>
<dbReference type="PANTHER" id="PTHR42718:SF9">
    <property type="entry name" value="MAJOR FACILITATOR SUPERFAMILY MULTIDRUG TRANSPORTER MFSC"/>
    <property type="match status" value="1"/>
</dbReference>
<comment type="subcellular location">
    <subcellularLocation>
        <location evidence="1">Cell membrane</location>
        <topology evidence="1">Multi-pass membrane protein</topology>
    </subcellularLocation>
</comment>
<evidence type="ECO:0000256" key="7">
    <source>
        <dbReference type="ARBA" id="ARBA00023136"/>
    </source>
</evidence>
<feature type="transmembrane region" description="Helical" evidence="8">
    <location>
        <begin position="417"/>
        <end position="438"/>
    </location>
</feature>
<feature type="transmembrane region" description="Helical" evidence="8">
    <location>
        <begin position="280"/>
        <end position="305"/>
    </location>
</feature>
<keyword evidence="5 8" id="KW-0812">Transmembrane</keyword>
<dbReference type="AlphaFoldDB" id="A0A7D8AIS6"/>
<evidence type="ECO:0000256" key="8">
    <source>
        <dbReference type="SAM" id="Phobius"/>
    </source>
</evidence>
<protein>
    <submittedName>
        <fullName evidence="10">Multidrug efflux MFS transporter</fullName>
    </submittedName>
</protein>
<dbReference type="Gene3D" id="1.20.1720.10">
    <property type="entry name" value="Multidrug resistance protein D"/>
    <property type="match status" value="1"/>
</dbReference>
<keyword evidence="4" id="KW-1003">Cell membrane</keyword>
<evidence type="ECO:0000313" key="11">
    <source>
        <dbReference type="Proteomes" id="UP000515708"/>
    </source>
</evidence>
<feature type="transmembrane region" description="Helical" evidence="8">
    <location>
        <begin position="151"/>
        <end position="171"/>
    </location>
</feature>
<dbReference type="PROSITE" id="PS50850">
    <property type="entry name" value="MFS"/>
    <property type="match status" value="1"/>
</dbReference>
<comment type="similarity">
    <text evidence="2">Belongs to the major facilitator superfamily. EmrB family.</text>
</comment>
<sequence length="480" mass="49998">MSTASVTLPSEATGPSRTSGKAAIWLLLGAAFATMLNETVMGVAIPHLVTDLGVSLNLAQWTTTAFMLTMAVVIPTTGYLLQRFTTRQVFLAAMTAFSAGTLLGALAPDFTVLLIARVIQASGTAIMMPLLMTTIMTLVPAHERGRFMGRITIVMAVAPALGPTLSGFILNSLSWQFLFWTILPVALLMLAAGALLLRNIGAHSSAPLDLLSLPLTAVAFGGLVYGFSALGAGTDTSRTAGSIALAAGIVGLALFIWRQLMLQRTERALLDLRVFRSRPFALAVILVMVMMAAMFGSIMLLPIYLQNVLRVDSVTTGLLLLPGGLVMGLIAPLVGRLFDRFGPRPLVIPGAMLASSVLWAMTRLSESTPPVLVMLGHVGLSVGVAFMMTPLMTSALGSLGPKLYSHGSATIGTVQQVAGAIGTALFVTVLGIGTARSMASGAGQIPAEAYGVSFAFLVGAVISLVAVVGSWFVRNPVTPG</sequence>
<keyword evidence="3" id="KW-0813">Transport</keyword>
<evidence type="ECO:0000256" key="6">
    <source>
        <dbReference type="ARBA" id="ARBA00022989"/>
    </source>
</evidence>
<feature type="transmembrane region" description="Helical" evidence="8">
    <location>
        <begin position="240"/>
        <end position="260"/>
    </location>
</feature>
<dbReference type="NCBIfam" id="TIGR00711">
    <property type="entry name" value="efflux_EmrB"/>
    <property type="match status" value="1"/>
</dbReference>
<gene>
    <name evidence="10" type="ORF">FVO59_05025</name>
</gene>
<evidence type="ECO:0000256" key="5">
    <source>
        <dbReference type="ARBA" id="ARBA00022692"/>
    </source>
</evidence>
<feature type="transmembrane region" description="Helical" evidence="8">
    <location>
        <begin position="61"/>
        <end position="81"/>
    </location>
</feature>
<dbReference type="CDD" id="cd17503">
    <property type="entry name" value="MFS_LmrB_MDR_like"/>
    <property type="match status" value="1"/>
</dbReference>
<feature type="transmembrane region" description="Helical" evidence="8">
    <location>
        <begin position="24"/>
        <end position="49"/>
    </location>
</feature>
<proteinExistence type="inferred from homology"/>
<feature type="transmembrane region" description="Helical" evidence="8">
    <location>
        <begin position="177"/>
        <end position="197"/>
    </location>
</feature>
<keyword evidence="6 8" id="KW-1133">Transmembrane helix</keyword>